<name>A0A1I2H230_9BACL</name>
<organism evidence="9 10">
    <name type="scientific">Paenibacillus catalpae</name>
    <dbReference type="NCBI Taxonomy" id="1045775"/>
    <lineage>
        <taxon>Bacteria</taxon>
        <taxon>Bacillati</taxon>
        <taxon>Bacillota</taxon>
        <taxon>Bacilli</taxon>
        <taxon>Bacillales</taxon>
        <taxon>Paenibacillaceae</taxon>
        <taxon>Paenibacillus</taxon>
    </lineage>
</organism>
<feature type="transmembrane region" description="Helical" evidence="8">
    <location>
        <begin position="32"/>
        <end position="50"/>
    </location>
</feature>
<dbReference type="OrthoDB" id="21828at2"/>
<sequence length="104" mass="11227">MNWLSLICAGLFEMLGVVMMNKVNENRSVKNVSLLLVGFGMSFVCLSYAMQTLEMSIAYAIWTGIGATGGAVLGMVLYGEPKNMLRIFFITLIIGAVVGLKLVA</sequence>
<evidence type="ECO:0000256" key="3">
    <source>
        <dbReference type="ARBA" id="ARBA00022475"/>
    </source>
</evidence>
<protein>
    <submittedName>
        <fullName evidence="9">Paired small multidrug resistance pump</fullName>
    </submittedName>
</protein>
<feature type="transmembrane region" description="Helical" evidence="8">
    <location>
        <begin position="84"/>
        <end position="103"/>
    </location>
</feature>
<dbReference type="EMBL" id="FOMT01000006">
    <property type="protein sequence ID" value="SFF23037.1"/>
    <property type="molecule type" value="Genomic_DNA"/>
</dbReference>
<keyword evidence="2" id="KW-0813">Transport</keyword>
<evidence type="ECO:0000256" key="5">
    <source>
        <dbReference type="ARBA" id="ARBA00022989"/>
    </source>
</evidence>
<dbReference type="InterPro" id="IPR037185">
    <property type="entry name" value="EmrE-like"/>
</dbReference>
<feature type="transmembrane region" description="Helical" evidence="8">
    <location>
        <begin position="57"/>
        <end position="78"/>
    </location>
</feature>
<dbReference type="STRING" id="1045775.SAMN05216378_5587"/>
<dbReference type="PANTHER" id="PTHR30561">
    <property type="entry name" value="SMR FAMILY PROTON-DEPENDENT DRUG EFFLUX TRANSPORTER SUGE"/>
    <property type="match status" value="1"/>
</dbReference>
<evidence type="ECO:0000256" key="2">
    <source>
        <dbReference type="ARBA" id="ARBA00022448"/>
    </source>
</evidence>
<keyword evidence="10" id="KW-1185">Reference proteome</keyword>
<dbReference type="Gene3D" id="1.10.3730.20">
    <property type="match status" value="1"/>
</dbReference>
<keyword evidence="3" id="KW-1003">Cell membrane</keyword>
<keyword evidence="5 8" id="KW-1133">Transmembrane helix</keyword>
<dbReference type="AlphaFoldDB" id="A0A1I2H230"/>
<dbReference type="GO" id="GO:0005886">
    <property type="term" value="C:plasma membrane"/>
    <property type="evidence" value="ECO:0007669"/>
    <property type="project" value="UniProtKB-SubCell"/>
</dbReference>
<evidence type="ECO:0000256" key="7">
    <source>
        <dbReference type="RuleBase" id="RU003942"/>
    </source>
</evidence>
<dbReference type="PANTHER" id="PTHR30561:SF0">
    <property type="entry name" value="GUANIDINIUM EXPORTER"/>
    <property type="match status" value="1"/>
</dbReference>
<dbReference type="Proteomes" id="UP000198855">
    <property type="component" value="Unassembled WGS sequence"/>
</dbReference>
<dbReference type="GO" id="GO:0022857">
    <property type="term" value="F:transmembrane transporter activity"/>
    <property type="evidence" value="ECO:0007669"/>
    <property type="project" value="InterPro"/>
</dbReference>
<evidence type="ECO:0000256" key="4">
    <source>
        <dbReference type="ARBA" id="ARBA00022692"/>
    </source>
</evidence>
<dbReference type="InterPro" id="IPR045324">
    <property type="entry name" value="Small_multidrug_res"/>
</dbReference>
<keyword evidence="6 8" id="KW-0472">Membrane</keyword>
<comment type="similarity">
    <text evidence="7">Belongs to the drug/metabolite transporter (DMT) superfamily. Small multidrug resistance (SMR) (TC 2.A.7.1) family.</text>
</comment>
<keyword evidence="4 7" id="KW-0812">Transmembrane</keyword>
<gene>
    <name evidence="9" type="ORF">SAMN05216378_5587</name>
</gene>
<dbReference type="SUPFAM" id="SSF103481">
    <property type="entry name" value="Multidrug resistance efflux transporter EmrE"/>
    <property type="match status" value="1"/>
</dbReference>
<accession>A0A1I2H230</accession>
<evidence type="ECO:0000313" key="10">
    <source>
        <dbReference type="Proteomes" id="UP000198855"/>
    </source>
</evidence>
<evidence type="ECO:0000313" key="9">
    <source>
        <dbReference type="EMBL" id="SFF23037.1"/>
    </source>
</evidence>
<dbReference type="Pfam" id="PF00893">
    <property type="entry name" value="Multi_Drug_Res"/>
    <property type="match status" value="1"/>
</dbReference>
<dbReference type="FunFam" id="1.10.3730.20:FF:000001">
    <property type="entry name" value="Quaternary ammonium compound resistance transporter SugE"/>
    <property type="match status" value="1"/>
</dbReference>
<comment type="subcellular location">
    <subcellularLocation>
        <location evidence="1 7">Cell membrane</location>
        <topology evidence="1 7">Multi-pass membrane protein</topology>
    </subcellularLocation>
</comment>
<reference evidence="10" key="1">
    <citation type="submission" date="2016-10" db="EMBL/GenBank/DDBJ databases">
        <authorList>
            <person name="Varghese N."/>
            <person name="Submissions S."/>
        </authorList>
    </citation>
    <scope>NUCLEOTIDE SEQUENCE [LARGE SCALE GENOMIC DNA]</scope>
    <source>
        <strain evidence="10">CGMCC 1.10784</strain>
    </source>
</reference>
<dbReference type="InterPro" id="IPR000390">
    <property type="entry name" value="Small_drug/metabolite_transptr"/>
</dbReference>
<evidence type="ECO:0000256" key="1">
    <source>
        <dbReference type="ARBA" id="ARBA00004651"/>
    </source>
</evidence>
<proteinExistence type="inferred from homology"/>
<evidence type="ECO:0000256" key="8">
    <source>
        <dbReference type="SAM" id="Phobius"/>
    </source>
</evidence>
<dbReference type="RefSeq" id="WP_091189870.1">
    <property type="nucleotide sequence ID" value="NZ_FOMT01000006.1"/>
</dbReference>
<evidence type="ECO:0000256" key="6">
    <source>
        <dbReference type="ARBA" id="ARBA00023136"/>
    </source>
</evidence>